<dbReference type="PANTHER" id="PTHR31642">
    <property type="entry name" value="TRICHOTHECENE 3-O-ACETYLTRANSFERASE"/>
    <property type="match status" value="1"/>
</dbReference>
<comment type="caution">
    <text evidence="2">The sequence shown here is derived from an EMBL/GenBank/DDBJ whole genome shotgun (WGS) entry which is preliminary data.</text>
</comment>
<reference evidence="2" key="1">
    <citation type="submission" date="2022-11" db="EMBL/GenBank/DDBJ databases">
        <authorList>
            <person name="Scott C."/>
            <person name="Bruce N."/>
        </authorList>
    </citation>
    <scope>NUCLEOTIDE SEQUENCE</scope>
</reference>
<proteinExistence type="predicted"/>
<evidence type="ECO:0000313" key="3">
    <source>
        <dbReference type="Proteomes" id="UP000838763"/>
    </source>
</evidence>
<evidence type="ECO:0000256" key="1">
    <source>
        <dbReference type="ARBA" id="ARBA00022679"/>
    </source>
</evidence>
<dbReference type="Gene3D" id="3.30.559.10">
    <property type="entry name" value="Chloramphenicol acetyltransferase-like domain"/>
    <property type="match status" value="2"/>
</dbReference>
<dbReference type="EMBL" id="CALLCH030000003">
    <property type="protein sequence ID" value="CAI4211961.1"/>
    <property type="molecule type" value="Genomic_DNA"/>
</dbReference>
<dbReference type="AlphaFoldDB" id="A0A9P1M897"/>
<protein>
    <submittedName>
        <fullName evidence="2">Uncharacterized protein</fullName>
    </submittedName>
</protein>
<keyword evidence="3" id="KW-1185">Reference proteome</keyword>
<dbReference type="Proteomes" id="UP000838763">
    <property type="component" value="Unassembled WGS sequence"/>
</dbReference>
<dbReference type="InterPro" id="IPR050317">
    <property type="entry name" value="Plant_Fungal_Acyltransferase"/>
</dbReference>
<dbReference type="OrthoDB" id="1862401at2759"/>
<name>A0A9P1M897_9PEZI</name>
<sequence>MAEPQERSKITPLSAWDQSSSRFHIRLVLNFELDDSKRKEVAAHLGSVLKRLSAERPDLAGRLHVNGEFDGERHGERPGWIYLRESPDFDIPLEIVNVEDKVRSFQDLKADSFPAKDFIDPLFGYTGPSLFCGLGVPAAVVRRTRANGVTSERQPSFHQLLKKCPEYVELSKPMGPNQPTLRPGGESESTYVKDGKIFVLRKEKIRKLKELVMHHAPAERLPSSYICLSTLFWVFAANSRMRSEEDQPSWESHGRATMTNPVNWRFRAFQEENKGYYGNSAALAQMVTSVQEVSLAAHDWQAYARLVRASEDAIRNVNEKFVRRRTRLFEAAPNPRFLGLYMDPRIPQDLAFNTWRDFGADTLWDLCGTGSNGSGIGGGIVKPDSLRRSQDSWNMGGTLILPARGDSDLYEVLLTIPKPAMDQLKSTERFMRWIDRVLD</sequence>
<organism evidence="2 3">
    <name type="scientific">Parascedosporium putredinis</name>
    <dbReference type="NCBI Taxonomy" id="1442378"/>
    <lineage>
        <taxon>Eukaryota</taxon>
        <taxon>Fungi</taxon>
        <taxon>Dikarya</taxon>
        <taxon>Ascomycota</taxon>
        <taxon>Pezizomycotina</taxon>
        <taxon>Sordariomycetes</taxon>
        <taxon>Hypocreomycetidae</taxon>
        <taxon>Microascales</taxon>
        <taxon>Microascaceae</taxon>
        <taxon>Parascedosporium</taxon>
    </lineage>
</organism>
<dbReference type="GO" id="GO:0016747">
    <property type="term" value="F:acyltransferase activity, transferring groups other than amino-acyl groups"/>
    <property type="evidence" value="ECO:0007669"/>
    <property type="project" value="TreeGrafter"/>
</dbReference>
<dbReference type="PANTHER" id="PTHR31642:SF310">
    <property type="entry name" value="FATTY ALCOHOL:CAFFEOYL-COA ACYLTRANSFERASE"/>
    <property type="match status" value="1"/>
</dbReference>
<keyword evidence="1" id="KW-0808">Transferase</keyword>
<gene>
    <name evidence="2" type="ORF">PPNO1_LOCUS1732</name>
</gene>
<accession>A0A9P1M897</accession>
<dbReference type="InterPro" id="IPR023213">
    <property type="entry name" value="CAT-like_dom_sf"/>
</dbReference>
<evidence type="ECO:0000313" key="2">
    <source>
        <dbReference type="EMBL" id="CAI4211961.1"/>
    </source>
</evidence>